<feature type="transmembrane region" description="Helical" evidence="1">
    <location>
        <begin position="114"/>
        <end position="137"/>
    </location>
</feature>
<name>A0A0L6V1Q4_9BASI</name>
<evidence type="ECO:0000256" key="1">
    <source>
        <dbReference type="SAM" id="Phobius"/>
    </source>
</evidence>
<organism evidence="2 3">
    <name type="scientific">Puccinia sorghi</name>
    <dbReference type="NCBI Taxonomy" id="27349"/>
    <lineage>
        <taxon>Eukaryota</taxon>
        <taxon>Fungi</taxon>
        <taxon>Dikarya</taxon>
        <taxon>Basidiomycota</taxon>
        <taxon>Pucciniomycotina</taxon>
        <taxon>Pucciniomycetes</taxon>
        <taxon>Pucciniales</taxon>
        <taxon>Pucciniaceae</taxon>
        <taxon>Puccinia</taxon>
    </lineage>
</organism>
<protein>
    <submittedName>
        <fullName evidence="2">Uncharacterized protein</fullName>
    </submittedName>
</protein>
<evidence type="ECO:0000313" key="2">
    <source>
        <dbReference type="EMBL" id="KNZ54708.1"/>
    </source>
</evidence>
<dbReference type="VEuPathDB" id="FungiDB:VP01_2876g1"/>
<proteinExistence type="predicted"/>
<evidence type="ECO:0000313" key="3">
    <source>
        <dbReference type="Proteomes" id="UP000037035"/>
    </source>
</evidence>
<keyword evidence="3" id="KW-1185">Reference proteome</keyword>
<dbReference type="Proteomes" id="UP000037035">
    <property type="component" value="Unassembled WGS sequence"/>
</dbReference>
<reference evidence="2 3" key="1">
    <citation type="submission" date="2015-08" db="EMBL/GenBank/DDBJ databases">
        <title>Next Generation Sequencing and Analysis of the Genome of Puccinia sorghi L Schw, the Causal Agent of Maize Common Rust.</title>
        <authorList>
            <person name="Rochi L."/>
            <person name="Burguener G."/>
            <person name="Darino M."/>
            <person name="Turjanski A."/>
            <person name="Kreff E."/>
            <person name="Dieguez M.J."/>
            <person name="Sacco F."/>
        </authorList>
    </citation>
    <scope>NUCLEOTIDE SEQUENCE [LARGE SCALE GENOMIC DNA]</scope>
    <source>
        <strain evidence="2 3">RO10H11247</strain>
    </source>
</reference>
<gene>
    <name evidence="2" type="ORF">VP01_2876g1</name>
</gene>
<dbReference type="EMBL" id="LAVV01007808">
    <property type="protein sequence ID" value="KNZ54708.1"/>
    <property type="molecule type" value="Genomic_DNA"/>
</dbReference>
<dbReference type="AlphaFoldDB" id="A0A0L6V1Q4"/>
<comment type="caution">
    <text evidence="2">The sequence shown here is derived from an EMBL/GenBank/DDBJ whole genome shotgun (WGS) entry which is preliminary data.</text>
</comment>
<accession>A0A0L6V1Q4</accession>
<sequence length="483" mass="55950">MPPSYIFLHGISLENGQKRLCGTVKIISISYGLGAYKPMWCLDVIPHSLKYSQNISSYIYLVSLYFSLQISKIRILGDSLLQIFHLEKNKSCFIFVILSDPPLLVSESLRQNKIYYSFFVANFPINIGLSLFIFYYLNSIQGEKPLSGQNLSPQVFPQKLAFLSIQPCFLKDHQTEENKVEILNKASMKVTTKFLNLHPNKIFCLRFCMIKSMKIKIKLVVWVEILLQTCNGLRDLWLKSNFWPECFPPFGGENFPTFYLPLLQTKSYHLMERSNHLEPVNILVSGMPTIPRVCMENTFELAFCAPYELVGLNFEKIHSKIFSIQKHLTRVMDIIEMKCLDKEMKLSLQKPGKVKGSWLLGLLGPIIAVHLKKAVEFSVMSCAAVIVILVTTKVRHQLYHHKIKPCRQGLPPKIENKNILVPRITFPMFKSRRFKFNLTISLSFRGSLWKCRRRLFLLYYIFLFCFIFISVSANKILNFTHAE</sequence>
<keyword evidence="1" id="KW-0812">Transmembrane</keyword>
<feature type="transmembrane region" description="Helical" evidence="1">
    <location>
        <begin position="455"/>
        <end position="473"/>
    </location>
</feature>
<keyword evidence="1" id="KW-1133">Transmembrane helix</keyword>
<keyword evidence="1" id="KW-0472">Membrane</keyword>